<evidence type="ECO:0000256" key="1">
    <source>
        <dbReference type="SAM" id="MobiDB-lite"/>
    </source>
</evidence>
<evidence type="ECO:0000313" key="2">
    <source>
        <dbReference type="EMBL" id="MBK7677366.1"/>
    </source>
</evidence>
<dbReference type="EMBL" id="JADJMH010000034">
    <property type="protein sequence ID" value="MBK7677366.1"/>
    <property type="molecule type" value="Genomic_DNA"/>
</dbReference>
<name>A0A935Q411_9PROT</name>
<dbReference type="Gene3D" id="1.10.357.10">
    <property type="entry name" value="Tetracycline Repressor, domain 2"/>
    <property type="match status" value="1"/>
</dbReference>
<feature type="region of interest" description="Disordered" evidence="1">
    <location>
        <begin position="79"/>
        <end position="98"/>
    </location>
</feature>
<proteinExistence type="predicted"/>
<reference evidence="2 3" key="1">
    <citation type="submission" date="2020-10" db="EMBL/GenBank/DDBJ databases">
        <title>Connecting structure to function with the recovery of over 1000 high-quality activated sludge metagenome-assembled genomes encoding full-length rRNA genes using long-read sequencing.</title>
        <authorList>
            <person name="Singleton C.M."/>
            <person name="Petriglieri F."/>
            <person name="Kristensen J.M."/>
            <person name="Kirkegaard R.H."/>
            <person name="Michaelsen T.Y."/>
            <person name="Andersen M.H."/>
            <person name="Karst S.M."/>
            <person name="Dueholm M.S."/>
            <person name="Nielsen P.H."/>
            <person name="Albertsen M."/>
        </authorList>
    </citation>
    <scope>NUCLEOTIDE SEQUENCE [LARGE SCALE GENOMIC DNA]</scope>
    <source>
        <strain evidence="2">EsbW_18-Q3-R4-48_BATAC.285</strain>
    </source>
</reference>
<dbReference type="Proteomes" id="UP000697998">
    <property type="component" value="Unassembled WGS sequence"/>
</dbReference>
<sequence>MRREVILASRRVYEEELRKSLRAICIPPDDGSPIDPARLDDTIAFMALSVGGISLAGAVDDPVFCEQILTVCRQAVERMATPDNESRTNAEVPDHARN</sequence>
<evidence type="ECO:0000313" key="3">
    <source>
        <dbReference type="Proteomes" id="UP000697998"/>
    </source>
</evidence>
<gene>
    <name evidence="2" type="ORF">IPJ27_22825</name>
</gene>
<feature type="compositionally biased region" description="Basic and acidic residues" evidence="1">
    <location>
        <begin position="84"/>
        <end position="98"/>
    </location>
</feature>
<comment type="caution">
    <text evidence="2">The sequence shown here is derived from an EMBL/GenBank/DDBJ whole genome shotgun (WGS) entry which is preliminary data.</text>
</comment>
<dbReference type="AlphaFoldDB" id="A0A935Q411"/>
<protein>
    <submittedName>
        <fullName evidence="2">Uncharacterized protein</fullName>
    </submittedName>
</protein>
<accession>A0A935Q411</accession>
<organism evidence="2 3">
    <name type="scientific">Candidatus Accumulibacter proximus</name>
    <dbReference type="NCBI Taxonomy" id="2954385"/>
    <lineage>
        <taxon>Bacteria</taxon>
        <taxon>Pseudomonadati</taxon>
        <taxon>Pseudomonadota</taxon>
        <taxon>Betaproteobacteria</taxon>
        <taxon>Candidatus Accumulibacter</taxon>
    </lineage>
</organism>